<evidence type="ECO:0000313" key="4">
    <source>
        <dbReference type="WBParaSite" id="jg2243"/>
    </source>
</evidence>
<evidence type="ECO:0000313" key="3">
    <source>
        <dbReference type="Proteomes" id="UP000887574"/>
    </source>
</evidence>
<dbReference type="AlphaFoldDB" id="A0A915DRP9"/>
<reference evidence="4" key="1">
    <citation type="submission" date="2022-11" db="UniProtKB">
        <authorList>
            <consortium name="WormBaseParasite"/>
        </authorList>
    </citation>
    <scope>IDENTIFICATION</scope>
</reference>
<feature type="chain" id="PRO_5037755851" evidence="2">
    <location>
        <begin position="20"/>
        <end position="150"/>
    </location>
</feature>
<organism evidence="3 4">
    <name type="scientific">Ditylenchus dipsaci</name>
    <dbReference type="NCBI Taxonomy" id="166011"/>
    <lineage>
        <taxon>Eukaryota</taxon>
        <taxon>Metazoa</taxon>
        <taxon>Ecdysozoa</taxon>
        <taxon>Nematoda</taxon>
        <taxon>Chromadorea</taxon>
        <taxon>Rhabditida</taxon>
        <taxon>Tylenchina</taxon>
        <taxon>Tylenchomorpha</taxon>
        <taxon>Sphaerularioidea</taxon>
        <taxon>Anguinidae</taxon>
        <taxon>Anguininae</taxon>
        <taxon>Ditylenchus</taxon>
    </lineage>
</organism>
<accession>A0A915DRP9</accession>
<sequence>MLVRSVLLVLILFSTVVYASLIFDHPDAKKPVKLVIKDREKYPITQTVWTKLYIKGDKSKMQHPVHKRSSIITTEHLLPQFHSFKATHWESKAAITGEGPHQRSWAEIQNNNIAPSIIERCAPSRFPNLRDLPDESGPGGDKSLSAGRSF</sequence>
<evidence type="ECO:0000256" key="2">
    <source>
        <dbReference type="SAM" id="SignalP"/>
    </source>
</evidence>
<keyword evidence="3" id="KW-1185">Reference proteome</keyword>
<name>A0A915DRP9_9BILA</name>
<keyword evidence="2" id="KW-0732">Signal</keyword>
<dbReference type="Proteomes" id="UP000887574">
    <property type="component" value="Unplaced"/>
</dbReference>
<protein>
    <submittedName>
        <fullName evidence="4">Secreted protein</fullName>
    </submittedName>
</protein>
<feature type="signal peptide" evidence="2">
    <location>
        <begin position="1"/>
        <end position="19"/>
    </location>
</feature>
<proteinExistence type="predicted"/>
<feature type="region of interest" description="Disordered" evidence="1">
    <location>
        <begin position="128"/>
        <end position="150"/>
    </location>
</feature>
<evidence type="ECO:0000256" key="1">
    <source>
        <dbReference type="SAM" id="MobiDB-lite"/>
    </source>
</evidence>
<dbReference type="WBParaSite" id="jg2243">
    <property type="protein sequence ID" value="jg2243"/>
    <property type="gene ID" value="jg2243"/>
</dbReference>